<dbReference type="EMBL" id="BNJK01000002">
    <property type="protein sequence ID" value="GHO99613.1"/>
    <property type="molecule type" value="Genomic_DNA"/>
</dbReference>
<evidence type="ECO:0000259" key="9">
    <source>
        <dbReference type="PROSITE" id="PS50893"/>
    </source>
</evidence>
<dbReference type="PANTHER" id="PTHR43790">
    <property type="entry name" value="CARBOHYDRATE TRANSPORT ATP-BINDING PROTEIN MG119-RELATED"/>
    <property type="match status" value="1"/>
</dbReference>
<reference evidence="10" key="1">
    <citation type="submission" date="2020-10" db="EMBL/GenBank/DDBJ databases">
        <title>Taxonomic study of unclassified bacteria belonging to the class Ktedonobacteria.</title>
        <authorList>
            <person name="Yabe S."/>
            <person name="Wang C.M."/>
            <person name="Zheng Y."/>
            <person name="Sakai Y."/>
            <person name="Cavaletti L."/>
            <person name="Monciardini P."/>
            <person name="Donadio S."/>
        </authorList>
    </citation>
    <scope>NUCLEOTIDE SEQUENCE</scope>
    <source>
        <strain evidence="10">ID150040</strain>
    </source>
</reference>
<dbReference type="InterPro" id="IPR017871">
    <property type="entry name" value="ABC_transporter-like_CS"/>
</dbReference>
<comment type="caution">
    <text evidence="10">The sequence shown here is derived from an EMBL/GenBank/DDBJ whole genome shotgun (WGS) entry which is preliminary data.</text>
</comment>
<dbReference type="GO" id="GO:0005524">
    <property type="term" value="F:ATP binding"/>
    <property type="evidence" value="ECO:0007669"/>
    <property type="project" value="UniProtKB-KW"/>
</dbReference>
<comment type="subcellular location">
    <subcellularLocation>
        <location evidence="1">Cell membrane</location>
        <topology evidence="1">Peripheral membrane protein</topology>
    </subcellularLocation>
</comment>
<dbReference type="AlphaFoldDB" id="A0A8J3IW23"/>
<proteinExistence type="predicted"/>
<accession>A0A8J3IW23</accession>
<dbReference type="Pfam" id="PF00005">
    <property type="entry name" value="ABC_tran"/>
    <property type="match status" value="2"/>
</dbReference>
<keyword evidence="2" id="KW-0813">Transport</keyword>
<dbReference type="CDD" id="cd03215">
    <property type="entry name" value="ABC_Carb_Monos_II"/>
    <property type="match status" value="1"/>
</dbReference>
<evidence type="ECO:0000256" key="6">
    <source>
        <dbReference type="ARBA" id="ARBA00022840"/>
    </source>
</evidence>
<dbReference type="GO" id="GO:0016887">
    <property type="term" value="F:ATP hydrolysis activity"/>
    <property type="evidence" value="ECO:0007669"/>
    <property type="project" value="InterPro"/>
</dbReference>
<keyword evidence="7" id="KW-1278">Translocase</keyword>
<dbReference type="GO" id="GO:0005886">
    <property type="term" value="C:plasma membrane"/>
    <property type="evidence" value="ECO:0007669"/>
    <property type="project" value="UniProtKB-SubCell"/>
</dbReference>
<name>A0A8J3IW23_9CHLR</name>
<sequence length="521" mass="57536">MSQTNPLLQMEHISKTFPGVIALVDAHLSINPGEVHALVGQNGAGKSTLIKILTGAYRRDSGSVLFDGRQVDFQAPQQAQNNGISTIYQEINLVAFRSVAENIFMGREPRRWGFINWRKMHADTAHLLERLSISIDVTQPLMNYNIALQQMVAIARAISFNSKLVVMDEPTSSLNEREVETLFTCIRQLKADGVSVLFVGHRLDELYAICDRVTIMRDGRTVDVREMQSLPKVELVAKMLGKELADIRRHGQTSFEIGQHHTDQHVLLEAQGLRRGRALQGANIEIHSGEIVGLAGLLGSGRSEVARAIFGADPLEEGKIRVEGQPAHFHAPTDAIRAGIGFCPEDRKVDGIIPHLSVRENLTLAALPILSRNGFVSRKKQQEIVDQFIRRLSIKTAGPEQKVRELSGGNQQKVLLARWLCLNPRLLILDEPTRGIDVGAKAEIQALIEEFAEKGLGVLMISSELEELLEGSDRVVVMRDGQTVASLQHADITQAAVMNAMAHGNDEQETNNTEEVQRGEA</sequence>
<dbReference type="InterPro" id="IPR050107">
    <property type="entry name" value="ABC_carbohydrate_import_ATPase"/>
</dbReference>
<keyword evidence="5" id="KW-0547">Nucleotide-binding</keyword>
<dbReference type="InterPro" id="IPR003439">
    <property type="entry name" value="ABC_transporter-like_ATP-bd"/>
</dbReference>
<evidence type="ECO:0000256" key="8">
    <source>
        <dbReference type="ARBA" id="ARBA00023136"/>
    </source>
</evidence>
<keyword evidence="4" id="KW-0677">Repeat</keyword>
<organism evidence="10 11">
    <name type="scientific">Reticulibacter mediterranei</name>
    <dbReference type="NCBI Taxonomy" id="2778369"/>
    <lineage>
        <taxon>Bacteria</taxon>
        <taxon>Bacillati</taxon>
        <taxon>Chloroflexota</taxon>
        <taxon>Ktedonobacteria</taxon>
        <taxon>Ktedonobacterales</taxon>
        <taxon>Reticulibacteraceae</taxon>
        <taxon>Reticulibacter</taxon>
    </lineage>
</organism>
<keyword evidence="11" id="KW-1185">Reference proteome</keyword>
<dbReference type="SMART" id="SM00382">
    <property type="entry name" value="AAA"/>
    <property type="match status" value="2"/>
</dbReference>
<dbReference type="PANTHER" id="PTHR43790:SF9">
    <property type="entry name" value="GALACTOFURANOSE TRANSPORTER ATP-BINDING PROTEIN YTFR"/>
    <property type="match status" value="1"/>
</dbReference>
<keyword evidence="6 10" id="KW-0067">ATP-binding</keyword>
<dbReference type="InterPro" id="IPR027417">
    <property type="entry name" value="P-loop_NTPase"/>
</dbReference>
<dbReference type="Gene3D" id="3.40.50.300">
    <property type="entry name" value="P-loop containing nucleotide triphosphate hydrolases"/>
    <property type="match status" value="2"/>
</dbReference>
<protein>
    <submittedName>
        <fullName evidence="10">Sugar ABC transporter ATP-binding protein</fullName>
    </submittedName>
</protein>
<gene>
    <name evidence="10" type="ORF">KSF_096610</name>
</gene>
<dbReference type="CDD" id="cd03216">
    <property type="entry name" value="ABC_Carb_Monos_I"/>
    <property type="match status" value="1"/>
</dbReference>
<evidence type="ECO:0000256" key="2">
    <source>
        <dbReference type="ARBA" id="ARBA00022448"/>
    </source>
</evidence>
<evidence type="ECO:0000256" key="5">
    <source>
        <dbReference type="ARBA" id="ARBA00022741"/>
    </source>
</evidence>
<evidence type="ECO:0000313" key="10">
    <source>
        <dbReference type="EMBL" id="GHO99613.1"/>
    </source>
</evidence>
<dbReference type="InterPro" id="IPR003593">
    <property type="entry name" value="AAA+_ATPase"/>
</dbReference>
<keyword evidence="8" id="KW-0472">Membrane</keyword>
<evidence type="ECO:0000256" key="7">
    <source>
        <dbReference type="ARBA" id="ARBA00022967"/>
    </source>
</evidence>
<dbReference type="Proteomes" id="UP000597444">
    <property type="component" value="Unassembled WGS sequence"/>
</dbReference>
<feature type="domain" description="ABC transporter" evidence="9">
    <location>
        <begin position="261"/>
        <end position="505"/>
    </location>
</feature>
<evidence type="ECO:0000256" key="4">
    <source>
        <dbReference type="ARBA" id="ARBA00022737"/>
    </source>
</evidence>
<dbReference type="PROSITE" id="PS50893">
    <property type="entry name" value="ABC_TRANSPORTER_2"/>
    <property type="match status" value="2"/>
</dbReference>
<evidence type="ECO:0000256" key="1">
    <source>
        <dbReference type="ARBA" id="ARBA00004202"/>
    </source>
</evidence>
<evidence type="ECO:0000256" key="3">
    <source>
        <dbReference type="ARBA" id="ARBA00022475"/>
    </source>
</evidence>
<keyword evidence="3" id="KW-1003">Cell membrane</keyword>
<feature type="domain" description="ABC transporter" evidence="9">
    <location>
        <begin position="8"/>
        <end position="243"/>
    </location>
</feature>
<dbReference type="SUPFAM" id="SSF52540">
    <property type="entry name" value="P-loop containing nucleoside triphosphate hydrolases"/>
    <property type="match status" value="2"/>
</dbReference>
<dbReference type="RefSeq" id="WP_220210251.1">
    <property type="nucleotide sequence ID" value="NZ_BNJK01000002.1"/>
</dbReference>
<evidence type="ECO:0000313" key="11">
    <source>
        <dbReference type="Proteomes" id="UP000597444"/>
    </source>
</evidence>
<dbReference type="PROSITE" id="PS00211">
    <property type="entry name" value="ABC_TRANSPORTER_1"/>
    <property type="match status" value="1"/>
</dbReference>
<dbReference type="FunFam" id="3.40.50.300:FF:000127">
    <property type="entry name" value="Ribose import ATP-binding protein RbsA"/>
    <property type="match status" value="1"/>
</dbReference>